<accession>A0A1I4UVV1</accession>
<dbReference type="RefSeq" id="WP_092047176.1">
    <property type="nucleotide sequence ID" value="NZ_FOTK01000079.1"/>
</dbReference>
<reference evidence="2" key="1">
    <citation type="submission" date="2016-10" db="EMBL/GenBank/DDBJ databases">
        <authorList>
            <person name="Varghese N."/>
            <person name="Submissions S."/>
        </authorList>
    </citation>
    <scope>NUCLEOTIDE SEQUENCE [LARGE SCALE GENOMIC DNA]</scope>
    <source>
        <strain evidence="2">BL36</strain>
    </source>
</reference>
<evidence type="ECO:0000313" key="2">
    <source>
        <dbReference type="Proteomes" id="UP000199048"/>
    </source>
</evidence>
<name>A0A1I4UVV1_9HYPH</name>
<keyword evidence="2" id="KW-1185">Reference proteome</keyword>
<dbReference type="AlphaFoldDB" id="A0A1I4UVV1"/>
<dbReference type="STRING" id="582667.SAMN05192568_10794"/>
<evidence type="ECO:0000313" key="1">
    <source>
        <dbReference type="EMBL" id="SFM93056.1"/>
    </source>
</evidence>
<dbReference type="Proteomes" id="UP000199048">
    <property type="component" value="Unassembled WGS sequence"/>
</dbReference>
<protein>
    <submittedName>
        <fullName evidence="1">Uncharacterized protein</fullName>
    </submittedName>
</protein>
<proteinExistence type="predicted"/>
<gene>
    <name evidence="1" type="ORF">SAMN05192568_10794</name>
</gene>
<sequence length="71" mass="7972">MEVETLERPASLKIWHAEAARFFPKHPQQFDSMREAIAAAAVALTHPGRQPWIVTAEGDLLPPNWIIGSLR</sequence>
<dbReference type="OrthoDB" id="8000482at2"/>
<organism evidence="1 2">
    <name type="scientific">Methylobacterium pseudosasicola</name>
    <dbReference type="NCBI Taxonomy" id="582667"/>
    <lineage>
        <taxon>Bacteria</taxon>
        <taxon>Pseudomonadati</taxon>
        <taxon>Pseudomonadota</taxon>
        <taxon>Alphaproteobacteria</taxon>
        <taxon>Hyphomicrobiales</taxon>
        <taxon>Methylobacteriaceae</taxon>
        <taxon>Methylobacterium</taxon>
    </lineage>
</organism>
<dbReference type="EMBL" id="FOTK01000079">
    <property type="protein sequence ID" value="SFM93056.1"/>
    <property type="molecule type" value="Genomic_DNA"/>
</dbReference>